<accession>A0ABR3SSU9</accession>
<name>A0ABR3SSU9_9PEZI</name>
<keyword evidence="2" id="KW-1185">Reference proteome</keyword>
<protein>
    <submittedName>
        <fullName evidence="1">Uncharacterized protein</fullName>
    </submittedName>
</protein>
<reference evidence="1 2" key="1">
    <citation type="submission" date="2024-02" db="EMBL/GenBank/DDBJ databases">
        <title>De novo assembly and annotation of 12 fungi associated with fruit tree decline syndrome in Ontario, Canada.</title>
        <authorList>
            <person name="Sulman M."/>
            <person name="Ellouze W."/>
            <person name="Ilyukhin E."/>
        </authorList>
    </citation>
    <scope>NUCLEOTIDE SEQUENCE [LARGE SCALE GENOMIC DNA]</scope>
    <source>
        <strain evidence="1 2">M1-105</strain>
    </source>
</reference>
<evidence type="ECO:0000313" key="1">
    <source>
        <dbReference type="EMBL" id="KAL1628641.1"/>
    </source>
</evidence>
<gene>
    <name evidence="1" type="ORF">SLS56_005750</name>
</gene>
<sequence length="157" mass="16794">MSLLPSLTQVNLFEPTMKLALTTALLPLLSISTLTTAIPTTNTTIPEVTLIDASTAFLFPATAANTTADPALEKRGDMASFYFCRNNGFRAPFGQDRGDFYCVLHSNDGCGGSEPKFKIRYPGTAKTASYGIDGRRGKIKGVMVEAPVTPTPSKNLV</sequence>
<organism evidence="1 2">
    <name type="scientific">Neofusicoccum ribis</name>
    <dbReference type="NCBI Taxonomy" id="45134"/>
    <lineage>
        <taxon>Eukaryota</taxon>
        <taxon>Fungi</taxon>
        <taxon>Dikarya</taxon>
        <taxon>Ascomycota</taxon>
        <taxon>Pezizomycotina</taxon>
        <taxon>Dothideomycetes</taxon>
        <taxon>Dothideomycetes incertae sedis</taxon>
        <taxon>Botryosphaeriales</taxon>
        <taxon>Botryosphaeriaceae</taxon>
        <taxon>Neofusicoccum</taxon>
    </lineage>
</organism>
<dbReference type="EMBL" id="JAJVDC020000060">
    <property type="protein sequence ID" value="KAL1628641.1"/>
    <property type="molecule type" value="Genomic_DNA"/>
</dbReference>
<dbReference type="Proteomes" id="UP001521116">
    <property type="component" value="Unassembled WGS sequence"/>
</dbReference>
<comment type="caution">
    <text evidence="1">The sequence shown here is derived from an EMBL/GenBank/DDBJ whole genome shotgun (WGS) entry which is preliminary data.</text>
</comment>
<proteinExistence type="predicted"/>
<evidence type="ECO:0000313" key="2">
    <source>
        <dbReference type="Proteomes" id="UP001521116"/>
    </source>
</evidence>